<dbReference type="InterPro" id="IPR025568">
    <property type="entry name" value="DUF4334"/>
</dbReference>
<reference evidence="3 4" key="1">
    <citation type="submission" date="2019-04" db="EMBL/GenBank/DDBJ databases">
        <title>Rhizobium terrae sp. nov., isolated from a paddy soil.</title>
        <authorList>
            <person name="Lin S.-Y."/>
            <person name="Hameed A."/>
            <person name="Huang H.-I."/>
            <person name="Young C.-C."/>
        </authorList>
    </citation>
    <scope>NUCLEOTIDE SEQUENCE [LARGE SCALE GENOMIC DNA]</scope>
    <source>
        <strain evidence="3 4">CC-HIH110</strain>
    </source>
</reference>
<feature type="domain" description="GXWXG" evidence="1">
    <location>
        <begin position="19"/>
        <end position="74"/>
    </location>
</feature>
<accession>A0A4S4A6T2</accession>
<protein>
    <submittedName>
        <fullName evidence="3">DUF4334 domain-containing protein</fullName>
    </submittedName>
</protein>
<comment type="caution">
    <text evidence="3">The sequence shown here is derived from an EMBL/GenBank/DDBJ whole genome shotgun (WGS) entry which is preliminary data.</text>
</comment>
<proteinExistence type="predicted"/>
<dbReference type="Proteomes" id="UP000310754">
    <property type="component" value="Unassembled WGS sequence"/>
</dbReference>
<dbReference type="Gene3D" id="2.40.128.580">
    <property type="entry name" value="GXWXG domain"/>
    <property type="match status" value="1"/>
</dbReference>
<evidence type="ECO:0000313" key="4">
    <source>
        <dbReference type="Proteomes" id="UP000310754"/>
    </source>
</evidence>
<dbReference type="EMBL" id="SSOA01000001">
    <property type="protein sequence ID" value="THF54262.1"/>
    <property type="molecule type" value="Genomic_DNA"/>
</dbReference>
<evidence type="ECO:0000259" key="1">
    <source>
        <dbReference type="Pfam" id="PF14231"/>
    </source>
</evidence>
<dbReference type="Pfam" id="PF14232">
    <property type="entry name" value="DUF4334"/>
    <property type="match status" value="1"/>
</dbReference>
<evidence type="ECO:0000313" key="3">
    <source>
        <dbReference type="EMBL" id="THF54262.1"/>
    </source>
</evidence>
<feature type="domain" description="DUF4334" evidence="2">
    <location>
        <begin position="115"/>
        <end position="170"/>
    </location>
</feature>
<name>A0A4S4A6T2_9HYPH</name>
<dbReference type="Pfam" id="PF14231">
    <property type="entry name" value="GXWXG"/>
    <property type="match status" value="1"/>
</dbReference>
<organism evidence="3 4">
    <name type="scientific">Allorhizobium terrae</name>
    <dbReference type="NCBI Taxonomy" id="1848972"/>
    <lineage>
        <taxon>Bacteria</taxon>
        <taxon>Pseudomonadati</taxon>
        <taxon>Pseudomonadota</taxon>
        <taxon>Alphaproteobacteria</taxon>
        <taxon>Hyphomicrobiales</taxon>
        <taxon>Rhizobiaceae</taxon>
        <taxon>Rhizobium/Agrobacterium group</taxon>
        <taxon>Allorhizobium</taxon>
    </lineage>
</organism>
<dbReference type="AlphaFoldDB" id="A0A4S4A6T2"/>
<keyword evidence="4" id="KW-1185">Reference proteome</keyword>
<evidence type="ECO:0000259" key="2">
    <source>
        <dbReference type="Pfam" id="PF14232"/>
    </source>
</evidence>
<sequence length="179" mass="20176">MIEDIISKKAASSEAVLQCFDSLPTADIDFMLGRWSGFEIRTGHPLDGLLEPTGWYGKLFEDKDCVHPLLFYTRSKDSLYAVDPTLVPLTAPFPRSSALGVMMALARPFVQTKSSKARLRMIEFRGRATATMAYDSKPIFDHFARIDDRRVLGIMDLKGVPGPYAFCLERDEKPIKIRL</sequence>
<dbReference type="InterPro" id="IPR025951">
    <property type="entry name" value="GXWXG_dom"/>
</dbReference>
<gene>
    <name evidence="3" type="ORF">E6C51_02350</name>
</gene>